<keyword evidence="1" id="KW-0175">Coiled coil</keyword>
<dbReference type="EMBL" id="HBEL01015417">
    <property type="protein sequence ID" value="CAD8411249.1"/>
    <property type="molecule type" value="Transcribed_RNA"/>
</dbReference>
<evidence type="ECO:0000256" key="2">
    <source>
        <dbReference type="SAM" id="MobiDB-lite"/>
    </source>
</evidence>
<feature type="region of interest" description="Disordered" evidence="2">
    <location>
        <begin position="47"/>
        <end position="69"/>
    </location>
</feature>
<name>A0A7S0C4L6_9STRA</name>
<gene>
    <name evidence="3" type="ORF">PINE0816_LOCUS7372</name>
</gene>
<feature type="compositionally biased region" description="Polar residues" evidence="2">
    <location>
        <begin position="59"/>
        <end position="69"/>
    </location>
</feature>
<dbReference type="AlphaFoldDB" id="A0A7S0C4L6"/>
<evidence type="ECO:0000256" key="1">
    <source>
        <dbReference type="SAM" id="Coils"/>
    </source>
</evidence>
<organism evidence="3">
    <name type="scientific">Proboscia inermis</name>
    <dbReference type="NCBI Taxonomy" id="420281"/>
    <lineage>
        <taxon>Eukaryota</taxon>
        <taxon>Sar</taxon>
        <taxon>Stramenopiles</taxon>
        <taxon>Ochrophyta</taxon>
        <taxon>Bacillariophyta</taxon>
        <taxon>Coscinodiscophyceae</taxon>
        <taxon>Rhizosoleniophycidae</taxon>
        <taxon>Rhizosoleniales</taxon>
        <taxon>Rhizosoleniaceae</taxon>
        <taxon>Proboscia</taxon>
    </lineage>
</organism>
<protein>
    <submittedName>
        <fullName evidence="3">Uncharacterized protein</fullName>
    </submittedName>
</protein>
<accession>A0A7S0C4L6</accession>
<proteinExistence type="predicted"/>
<reference evidence="3" key="1">
    <citation type="submission" date="2021-01" db="EMBL/GenBank/DDBJ databases">
        <authorList>
            <person name="Corre E."/>
            <person name="Pelletier E."/>
            <person name="Niang G."/>
            <person name="Scheremetjew M."/>
            <person name="Finn R."/>
            <person name="Kale V."/>
            <person name="Holt S."/>
            <person name="Cochrane G."/>
            <person name="Meng A."/>
            <person name="Brown T."/>
            <person name="Cohen L."/>
        </authorList>
    </citation>
    <scope>NUCLEOTIDE SEQUENCE</scope>
    <source>
        <strain evidence="3">CCAP1064/1</strain>
    </source>
</reference>
<sequence>MGQVCSFCSDPASAERSKNNAFVDRDGKSLSQYHYSEVDKADTLTTDIDSDTRLGDSATAKSDSALGTSSSLLADEERQRQAQIDEAERRRVVLEEQARLEQIVSTAGREMMTANRRDGYYDPGYAAAVAQNILKGGLPDIDNSMNVCLEGIVPSTTSVVDPTEVLHVLSRGQWEGIMLGQKGGLGGCGGEDPNFFFDDCAEGFLAAMLPTKNYFNESEPIVENLP</sequence>
<evidence type="ECO:0000313" key="3">
    <source>
        <dbReference type="EMBL" id="CAD8411249.1"/>
    </source>
</evidence>
<feature type="coiled-coil region" evidence="1">
    <location>
        <begin position="77"/>
        <end position="104"/>
    </location>
</feature>